<dbReference type="InterPro" id="IPR021102">
    <property type="entry name" value="PNGase_A"/>
</dbReference>
<gene>
    <name evidence="3" type="ORF">SAMN05421504_105497</name>
</gene>
<feature type="signal peptide" evidence="1">
    <location>
        <begin position="1"/>
        <end position="23"/>
    </location>
</feature>
<organism evidence="3 4">
    <name type="scientific">Amycolatopsis xylanica</name>
    <dbReference type="NCBI Taxonomy" id="589385"/>
    <lineage>
        <taxon>Bacteria</taxon>
        <taxon>Bacillati</taxon>
        <taxon>Actinomycetota</taxon>
        <taxon>Actinomycetes</taxon>
        <taxon>Pseudonocardiales</taxon>
        <taxon>Pseudonocardiaceae</taxon>
        <taxon>Amycolatopsis</taxon>
    </lineage>
</organism>
<proteinExistence type="predicted"/>
<evidence type="ECO:0000259" key="2">
    <source>
        <dbReference type="Pfam" id="PF12222"/>
    </source>
</evidence>
<reference evidence="3 4" key="1">
    <citation type="submission" date="2016-10" db="EMBL/GenBank/DDBJ databases">
        <authorList>
            <person name="de Groot N.N."/>
        </authorList>
    </citation>
    <scope>NUCLEOTIDE SEQUENCE [LARGE SCALE GENOMIC DNA]</scope>
    <source>
        <strain evidence="3 4">CPCC 202699</strain>
    </source>
</reference>
<feature type="chain" id="PRO_5011433441" evidence="1">
    <location>
        <begin position="24"/>
        <end position="548"/>
    </location>
</feature>
<keyword evidence="1" id="KW-0732">Signal</keyword>
<dbReference type="PANTHER" id="PTHR31104">
    <property type="entry name" value="PEPTIDE-N4-(N-ACETYL-BETA-GLUCOSAMINYL)ASPARAGINE AMIDASE A PROTEIN"/>
    <property type="match status" value="1"/>
</dbReference>
<evidence type="ECO:0000313" key="3">
    <source>
        <dbReference type="EMBL" id="SDY41917.1"/>
    </source>
</evidence>
<protein>
    <submittedName>
        <fullName evidence="3">Peptide N-acetyl-beta-D-glucosaminyl asparaginase amidase A</fullName>
    </submittedName>
</protein>
<feature type="domain" description="Peptide N-acetyl-beta-D-glucosaminyl asparaginase amidase A N-terminal" evidence="2">
    <location>
        <begin position="65"/>
        <end position="354"/>
    </location>
</feature>
<dbReference type="OrthoDB" id="3275185at2"/>
<dbReference type="InterPro" id="IPR056948">
    <property type="entry name" value="PNGaseA_N"/>
</dbReference>
<dbReference type="STRING" id="589385.SAMN05421504_105497"/>
<dbReference type="AlphaFoldDB" id="A0A1H3JPU6"/>
<keyword evidence="4" id="KW-1185">Reference proteome</keyword>
<dbReference type="EMBL" id="FNON01000005">
    <property type="protein sequence ID" value="SDY41917.1"/>
    <property type="molecule type" value="Genomic_DNA"/>
</dbReference>
<name>A0A1H3JPU6_9PSEU</name>
<evidence type="ECO:0000313" key="4">
    <source>
        <dbReference type="Proteomes" id="UP000199515"/>
    </source>
</evidence>
<sequence>MRVLSVLLTALLALFVAVTPAFAGFIEGDTDDPVTPAPAVSRPDTPSCKVTLADRFPSNAPDRSNQLFSGTLTPPPACPGPWAKVVLDQTITVQGRQYDRFGDLKIGDTEVYWGTTEEPSGEGRRAITYKFDKDLTNYSALLRTPQPFRGGIINYQTDVYTGNYLQTVTLTYYQADRKHPAPEVPDHVAGFASQEATPAQGTVHFPLKDLPRNIVRASLEVTLEGGACDEQWFDDVPDEVSAKYPSAGLCGHGPFREATAALDGTPVAGVHTFPHIYSGGIVPTLWRPLVAIDTFSMRPETVDVTPFVGRLVDGKTHDLSFSVTNIGGNWHVVPTLFLYTDKGLTQTKGELTSSEVVPVAAQKTVVRDISGGVNATVTADRRDVTAGYVDTSAGRVWTRVERTRSYRNSDDVTGNGLVQHVVQTDSGRQTSSATVNGKTQASRHSWSYPITVDTSAAKYVDDQNFELSGAVDMTQRLTDEAGDGRHWRTVGHADEWLNSWGMSARTNGVQTASDGHSRTRFAGTDDLGRPWFHYLASNHGLITANWHL</sequence>
<accession>A0A1H3JPU6</accession>
<dbReference type="Pfam" id="PF12222">
    <property type="entry name" value="PNGaseA"/>
    <property type="match status" value="1"/>
</dbReference>
<evidence type="ECO:0000256" key="1">
    <source>
        <dbReference type="SAM" id="SignalP"/>
    </source>
</evidence>
<dbReference type="Proteomes" id="UP000199515">
    <property type="component" value="Unassembled WGS sequence"/>
</dbReference>